<dbReference type="EMBL" id="JAAQXV010000002">
    <property type="protein sequence ID" value="NMZ78970.1"/>
    <property type="molecule type" value="Genomic_DNA"/>
</dbReference>
<gene>
    <name evidence="1" type="ORF">HBO26_06620</name>
</gene>
<reference evidence="1 2" key="1">
    <citation type="journal article" date="2020" name="Front. Microbiol.">
        <title>Genetic Organization of the aprX-lipA2 Operon Affects the Proteolytic Potential of Pseudomonas Species in Milk.</title>
        <authorList>
            <person name="Maier C."/>
            <person name="Huptas C."/>
            <person name="von Neubeck M."/>
            <person name="Scherer S."/>
            <person name="Wenning M."/>
            <person name="Lucking G."/>
        </authorList>
    </citation>
    <scope>NUCLEOTIDE SEQUENCE [LARGE SCALE GENOMIC DNA]</scope>
    <source>
        <strain evidence="1 2">WS 5114</strain>
    </source>
</reference>
<accession>A0AB36CSQ9</accession>
<comment type="caution">
    <text evidence="1">The sequence shown here is derived from an EMBL/GenBank/DDBJ whole genome shotgun (WGS) entry which is preliminary data.</text>
</comment>
<dbReference type="Proteomes" id="UP000548707">
    <property type="component" value="Unassembled WGS sequence"/>
</dbReference>
<dbReference type="RefSeq" id="WP_169856777.1">
    <property type="nucleotide sequence ID" value="NZ_JAAQXV010000002.1"/>
</dbReference>
<proteinExistence type="predicted"/>
<evidence type="ECO:0000313" key="1">
    <source>
        <dbReference type="EMBL" id="NMZ78970.1"/>
    </source>
</evidence>
<sequence>MNTPLLERHLAVLQLKHYLSLQQSAITQGDHRECRRVTTQLDRLVNEYGVSALIEAQDDYHE</sequence>
<organism evidence="1 2">
    <name type="scientific">Pseudomonas mandelii</name>
    <dbReference type="NCBI Taxonomy" id="75612"/>
    <lineage>
        <taxon>Bacteria</taxon>
        <taxon>Pseudomonadati</taxon>
        <taxon>Pseudomonadota</taxon>
        <taxon>Gammaproteobacteria</taxon>
        <taxon>Pseudomonadales</taxon>
        <taxon>Pseudomonadaceae</taxon>
        <taxon>Pseudomonas</taxon>
    </lineage>
</organism>
<dbReference type="AlphaFoldDB" id="A0AB36CSQ9"/>
<protein>
    <submittedName>
        <fullName evidence="1">Uncharacterized protein</fullName>
    </submittedName>
</protein>
<evidence type="ECO:0000313" key="2">
    <source>
        <dbReference type="Proteomes" id="UP000548707"/>
    </source>
</evidence>
<name>A0AB36CSQ9_9PSED</name>